<evidence type="ECO:0000313" key="6">
    <source>
        <dbReference type="EMBL" id="HIU91322.1"/>
    </source>
</evidence>
<keyword evidence="2 4" id="KW-1133">Transmembrane helix</keyword>
<dbReference type="PANTHER" id="PTHR23528">
    <property type="match status" value="1"/>
</dbReference>
<feature type="transmembrane region" description="Helical" evidence="4">
    <location>
        <begin position="77"/>
        <end position="97"/>
    </location>
</feature>
<evidence type="ECO:0000256" key="3">
    <source>
        <dbReference type="ARBA" id="ARBA00023136"/>
    </source>
</evidence>
<accession>A0A9D1MXH1</accession>
<feature type="transmembrane region" description="Helical" evidence="4">
    <location>
        <begin position="42"/>
        <end position="65"/>
    </location>
</feature>
<evidence type="ECO:0000256" key="1">
    <source>
        <dbReference type="ARBA" id="ARBA00022692"/>
    </source>
</evidence>
<dbReference type="InterPro" id="IPR036259">
    <property type="entry name" value="MFS_trans_sf"/>
</dbReference>
<feature type="transmembrane region" description="Helical" evidence="4">
    <location>
        <begin position="442"/>
        <end position="461"/>
    </location>
</feature>
<comment type="caution">
    <text evidence="6">The sequence shown here is derived from an EMBL/GenBank/DDBJ whole genome shotgun (WGS) entry which is preliminary data.</text>
</comment>
<feature type="transmembrane region" description="Helical" evidence="4">
    <location>
        <begin position="416"/>
        <end position="435"/>
    </location>
</feature>
<feature type="transmembrane region" description="Helical" evidence="4">
    <location>
        <begin position="467"/>
        <end position="485"/>
    </location>
</feature>
<reference evidence="6" key="1">
    <citation type="submission" date="2020-10" db="EMBL/GenBank/DDBJ databases">
        <authorList>
            <person name="Gilroy R."/>
        </authorList>
    </citation>
    <scope>NUCLEOTIDE SEQUENCE</scope>
    <source>
        <strain evidence="6">ChiHjej12B11-7776</strain>
    </source>
</reference>
<feature type="transmembrane region" description="Helical" evidence="4">
    <location>
        <begin position="241"/>
        <end position="261"/>
    </location>
</feature>
<dbReference type="PROSITE" id="PS50850">
    <property type="entry name" value="MFS"/>
    <property type="match status" value="1"/>
</dbReference>
<sequence>MKLNYKRTLLVGFAFFLICAFWQAYDTIVPLMLTNKFGLDQTWSGLIMSLDNILALFLLPLFGALSDKKDTRYGKRTPFIVIGTVCAVLFFVGLTFADNAQLAKLSEGTKDTYWQQNYTVVNREYHSVTNNKVAETYTVHDYAAKVYFNKSYDQLTDSEKQQVQQWYGDLSYDSYYVYNHADDSYKVCVVKEKGGGLFGKTVYEYADGTPLEEGARTTNAYSSLVSAAENQFAHTVTQNNAGILAIFVIVLLLTLISMAVFRSPAVALMPDVTVKPLRSKANAIINLMGTAGGILVLLLGMVFGTGSVANQMMNYTWFVVTVCGIMLVALAVFAFTVKEKKWNGEMLAAQAELDKEDPEEQTEQNAATEKLPKDKLKSLIFILASVALWFIGYNAITSKYSVYAVNVLNKDYNTTLLIAQAAAVVAYIPVGILASRIGRKKSILIGVALLTAAFTGGIFITAASPTWLISVLFALAGIAWATINVNSFPMVVELSKGGNIGKYTGYYYTASMAAQVVTPILSGALMDALGTMSILFPYAAIFVALAFVTMLFVKHGDSKPQTPKDKTEMLAGADD</sequence>
<dbReference type="GO" id="GO:0022857">
    <property type="term" value="F:transmembrane transporter activity"/>
    <property type="evidence" value="ECO:0007669"/>
    <property type="project" value="InterPro"/>
</dbReference>
<name>A0A9D1MXH1_9BACT</name>
<dbReference type="Gene3D" id="1.20.1250.20">
    <property type="entry name" value="MFS general substrate transporter like domains"/>
    <property type="match status" value="3"/>
</dbReference>
<dbReference type="InterPro" id="IPR020846">
    <property type="entry name" value="MFS_dom"/>
</dbReference>
<feature type="transmembrane region" description="Helical" evidence="4">
    <location>
        <begin position="379"/>
        <end position="396"/>
    </location>
</feature>
<evidence type="ECO:0000313" key="7">
    <source>
        <dbReference type="Proteomes" id="UP000886852"/>
    </source>
</evidence>
<protein>
    <submittedName>
        <fullName evidence="6">MFS transporter</fullName>
    </submittedName>
</protein>
<dbReference type="Pfam" id="PF13347">
    <property type="entry name" value="MFS_2"/>
    <property type="match status" value="1"/>
</dbReference>
<proteinExistence type="predicted"/>
<dbReference type="AlphaFoldDB" id="A0A9D1MXH1"/>
<feature type="domain" description="Major facilitator superfamily (MFS) profile" evidence="5">
    <location>
        <begin position="370"/>
        <end position="575"/>
    </location>
</feature>
<reference evidence="6" key="2">
    <citation type="journal article" date="2021" name="PeerJ">
        <title>Extensive microbial diversity within the chicken gut microbiome revealed by metagenomics and culture.</title>
        <authorList>
            <person name="Gilroy R."/>
            <person name="Ravi A."/>
            <person name="Getino M."/>
            <person name="Pursley I."/>
            <person name="Horton D.L."/>
            <person name="Alikhan N.F."/>
            <person name="Baker D."/>
            <person name="Gharbi K."/>
            <person name="Hall N."/>
            <person name="Watson M."/>
            <person name="Adriaenssens E.M."/>
            <person name="Foster-Nyarko E."/>
            <person name="Jarju S."/>
            <person name="Secka A."/>
            <person name="Antonio M."/>
            <person name="Oren A."/>
            <person name="Chaudhuri R.R."/>
            <person name="La Ragione R."/>
            <person name="Hildebrand F."/>
            <person name="Pallen M.J."/>
        </authorList>
    </citation>
    <scope>NUCLEOTIDE SEQUENCE</scope>
    <source>
        <strain evidence="6">ChiHjej12B11-7776</strain>
    </source>
</reference>
<dbReference type="PANTHER" id="PTHR23528:SF1">
    <property type="entry name" value="MAJOR FACILITATOR SUPERFAMILY (MFS) PROFILE DOMAIN-CONTAINING PROTEIN"/>
    <property type="match status" value="1"/>
</dbReference>
<feature type="transmembrane region" description="Helical" evidence="4">
    <location>
        <begin position="506"/>
        <end position="526"/>
    </location>
</feature>
<keyword evidence="1 4" id="KW-0812">Transmembrane</keyword>
<evidence type="ECO:0000259" key="5">
    <source>
        <dbReference type="PROSITE" id="PS50850"/>
    </source>
</evidence>
<dbReference type="Pfam" id="PF07690">
    <property type="entry name" value="MFS_1"/>
    <property type="match status" value="1"/>
</dbReference>
<feature type="transmembrane region" description="Helical" evidence="4">
    <location>
        <begin position="315"/>
        <end position="337"/>
    </location>
</feature>
<dbReference type="EMBL" id="DVOC01000084">
    <property type="protein sequence ID" value="HIU91322.1"/>
    <property type="molecule type" value="Genomic_DNA"/>
</dbReference>
<gene>
    <name evidence="6" type="ORF">IAC72_04865</name>
</gene>
<dbReference type="InterPro" id="IPR011701">
    <property type="entry name" value="MFS"/>
</dbReference>
<feature type="transmembrane region" description="Helical" evidence="4">
    <location>
        <begin position="532"/>
        <end position="553"/>
    </location>
</feature>
<organism evidence="6 7">
    <name type="scientific">Candidatus Fimimonas merdipullorum</name>
    <dbReference type="NCBI Taxonomy" id="2840822"/>
    <lineage>
        <taxon>Bacteria</taxon>
        <taxon>Pseudomonadati</taxon>
        <taxon>Myxococcota</taxon>
        <taxon>Myxococcia</taxon>
        <taxon>Myxococcales</taxon>
        <taxon>Cystobacterineae</taxon>
        <taxon>Myxococcaceae</taxon>
        <taxon>Myxococcaceae incertae sedis</taxon>
        <taxon>Candidatus Fimimonas</taxon>
    </lineage>
</organism>
<keyword evidence="3 4" id="KW-0472">Membrane</keyword>
<evidence type="ECO:0000256" key="4">
    <source>
        <dbReference type="SAM" id="Phobius"/>
    </source>
</evidence>
<feature type="transmembrane region" description="Helical" evidence="4">
    <location>
        <begin position="281"/>
        <end position="303"/>
    </location>
</feature>
<evidence type="ECO:0000256" key="2">
    <source>
        <dbReference type="ARBA" id="ARBA00022989"/>
    </source>
</evidence>
<dbReference type="Proteomes" id="UP000886852">
    <property type="component" value="Unassembled WGS sequence"/>
</dbReference>
<dbReference type="SUPFAM" id="SSF103473">
    <property type="entry name" value="MFS general substrate transporter"/>
    <property type="match status" value="2"/>
</dbReference>